<evidence type="ECO:0000256" key="3">
    <source>
        <dbReference type="ARBA" id="ARBA00023163"/>
    </source>
</evidence>
<dbReference type="OrthoDB" id="582199at2"/>
<dbReference type="PANTHER" id="PTHR33164:SF64">
    <property type="entry name" value="TRANSCRIPTIONAL REGULATOR SLYA"/>
    <property type="match status" value="1"/>
</dbReference>
<dbReference type="InterPro" id="IPR036388">
    <property type="entry name" value="WH-like_DNA-bd_sf"/>
</dbReference>
<dbReference type="Proteomes" id="UP000037822">
    <property type="component" value="Unassembled WGS sequence"/>
</dbReference>
<dbReference type="InterPro" id="IPR039422">
    <property type="entry name" value="MarR/SlyA-like"/>
</dbReference>
<dbReference type="SMART" id="SM00347">
    <property type="entry name" value="HTH_MARR"/>
    <property type="match status" value="1"/>
</dbReference>
<dbReference type="PATRIC" id="fig|1526658.3.peg.2941"/>
<evidence type="ECO:0000259" key="4">
    <source>
        <dbReference type="PROSITE" id="PS50995"/>
    </source>
</evidence>
<sequence>MRRPLRRELTFQLVETARLLRTHVDQRAREHGTTRAQWGVLGRLRRQEGLNQVSLAEQLDMQPISVARLIDRLEDQKLVERRPDPRDRRAHLLHLTPEGRALVDGLDGLRSEIATDLLGDVEEEAIRTALETLATVRDRIRAHRQDGATQPAPPFADTAV</sequence>
<name>A0A0N0M857_9HYPH</name>
<dbReference type="PANTHER" id="PTHR33164">
    <property type="entry name" value="TRANSCRIPTIONAL REGULATOR, MARR FAMILY"/>
    <property type="match status" value="1"/>
</dbReference>
<dbReference type="GO" id="GO:0003700">
    <property type="term" value="F:DNA-binding transcription factor activity"/>
    <property type="evidence" value="ECO:0007669"/>
    <property type="project" value="InterPro"/>
</dbReference>
<keyword evidence="2" id="KW-0238">DNA-binding</keyword>
<keyword evidence="3" id="KW-0804">Transcription</keyword>
<comment type="caution">
    <text evidence="5">The sequence shown here is derived from an EMBL/GenBank/DDBJ whole genome shotgun (WGS) entry which is preliminary data.</text>
</comment>
<feature type="domain" description="HTH marR-type" evidence="4">
    <location>
        <begin position="6"/>
        <end position="142"/>
    </location>
</feature>
<dbReference type="PROSITE" id="PS50995">
    <property type="entry name" value="HTH_MARR_2"/>
    <property type="match status" value="1"/>
</dbReference>
<dbReference type="EMBL" id="LGSZ01000077">
    <property type="protein sequence ID" value="KPH75703.1"/>
    <property type="molecule type" value="Genomic_DNA"/>
</dbReference>
<protein>
    <submittedName>
        <fullName evidence="5">MarR family transcriptional regulator</fullName>
    </submittedName>
</protein>
<evidence type="ECO:0000256" key="2">
    <source>
        <dbReference type="ARBA" id="ARBA00023125"/>
    </source>
</evidence>
<dbReference type="RefSeq" id="WP_054211553.1">
    <property type="nucleotide sequence ID" value="NZ_LGSZ01000077.1"/>
</dbReference>
<keyword evidence="1" id="KW-0805">Transcription regulation</keyword>
<evidence type="ECO:0000313" key="5">
    <source>
        <dbReference type="EMBL" id="KPH75703.1"/>
    </source>
</evidence>
<accession>A0A0N0M857</accession>
<organism evidence="5 6">
    <name type="scientific">Bosea vaviloviae</name>
    <dbReference type="NCBI Taxonomy" id="1526658"/>
    <lineage>
        <taxon>Bacteria</taxon>
        <taxon>Pseudomonadati</taxon>
        <taxon>Pseudomonadota</taxon>
        <taxon>Alphaproteobacteria</taxon>
        <taxon>Hyphomicrobiales</taxon>
        <taxon>Boseaceae</taxon>
        <taxon>Bosea</taxon>
    </lineage>
</organism>
<dbReference type="SUPFAM" id="SSF46785">
    <property type="entry name" value="Winged helix' DNA-binding domain"/>
    <property type="match status" value="1"/>
</dbReference>
<dbReference type="InterPro" id="IPR000835">
    <property type="entry name" value="HTH_MarR-typ"/>
</dbReference>
<proteinExistence type="predicted"/>
<keyword evidence="6" id="KW-1185">Reference proteome</keyword>
<dbReference type="Gene3D" id="1.10.10.10">
    <property type="entry name" value="Winged helix-like DNA-binding domain superfamily/Winged helix DNA-binding domain"/>
    <property type="match status" value="1"/>
</dbReference>
<dbReference type="GO" id="GO:0003677">
    <property type="term" value="F:DNA binding"/>
    <property type="evidence" value="ECO:0007669"/>
    <property type="project" value="UniProtKB-KW"/>
</dbReference>
<dbReference type="InterPro" id="IPR036390">
    <property type="entry name" value="WH_DNA-bd_sf"/>
</dbReference>
<reference evidence="5 6" key="1">
    <citation type="submission" date="2015-07" db="EMBL/GenBank/DDBJ databases">
        <title>Whole genome sequencing of Bosea vaviloviae isolated from cave pool.</title>
        <authorList>
            <person name="Tan N.E.H."/>
            <person name="Lee Y.P."/>
            <person name="Gan H.M."/>
            <person name="Barton H."/>
            <person name="Savka M.A."/>
        </authorList>
    </citation>
    <scope>NUCLEOTIDE SEQUENCE [LARGE SCALE GENOMIC DNA]</scope>
    <source>
        <strain evidence="5 6">SD260</strain>
    </source>
</reference>
<dbReference type="Pfam" id="PF01047">
    <property type="entry name" value="MarR"/>
    <property type="match status" value="1"/>
</dbReference>
<evidence type="ECO:0000313" key="6">
    <source>
        <dbReference type="Proteomes" id="UP000037822"/>
    </source>
</evidence>
<dbReference type="PRINTS" id="PR00598">
    <property type="entry name" value="HTHMARR"/>
</dbReference>
<evidence type="ECO:0000256" key="1">
    <source>
        <dbReference type="ARBA" id="ARBA00023015"/>
    </source>
</evidence>
<dbReference type="GO" id="GO:0006950">
    <property type="term" value="P:response to stress"/>
    <property type="evidence" value="ECO:0007669"/>
    <property type="project" value="TreeGrafter"/>
</dbReference>
<gene>
    <name evidence="5" type="ORF">AE618_23815</name>
</gene>
<dbReference type="AlphaFoldDB" id="A0A0N0M857"/>